<dbReference type="AlphaFoldDB" id="A0A7L5E457"/>
<reference evidence="3 4" key="1">
    <citation type="submission" date="2020-04" db="EMBL/GenBank/DDBJ databases">
        <title>Genome sequencing of novel species.</title>
        <authorList>
            <person name="Heo J."/>
            <person name="Kim S.-J."/>
            <person name="Kim J.-S."/>
            <person name="Hong S.-B."/>
            <person name="Kwon S.-W."/>
        </authorList>
    </citation>
    <scope>NUCLEOTIDE SEQUENCE [LARGE SCALE GENOMIC DNA]</scope>
    <source>
        <strain evidence="3 4">F39-2</strain>
    </source>
</reference>
<dbReference type="GO" id="GO:0006508">
    <property type="term" value="P:proteolysis"/>
    <property type="evidence" value="ECO:0007669"/>
    <property type="project" value="InterPro"/>
</dbReference>
<dbReference type="PANTHER" id="PTHR12147:SF26">
    <property type="entry name" value="PEPTIDASE M28 DOMAIN-CONTAINING PROTEIN"/>
    <property type="match status" value="1"/>
</dbReference>
<dbReference type="Gene3D" id="3.40.630.10">
    <property type="entry name" value="Zn peptidases"/>
    <property type="match status" value="2"/>
</dbReference>
<dbReference type="KEGG" id="mrob:HH214_11615"/>
<name>A0A7L5E457_9SPHI</name>
<proteinExistence type="predicted"/>
<sequence>MKKTLLCTAALTAAVGAFAQKNATAVKYAQVITAEDAKKQLSVIASDAMEGRETGKPGADRAANYLAGEYKKIGLLPANKGSYFLDVPLTNTAFTFKSFMVNGHELAYGKDYVAMGGSGTKTIKANEVVFAGYGTEAEVTNADLTGKVVLIIGEPKPGTQTTADPRQRANFGSQALRSKNPALILLVGNVRPGMTGKVSERLALKRNEETASAPRQGMARPLMLTITPAVADQLLKSSGKTFEQLKAASAETTTAQTIKADVSADYATEVKDAKAVDIVAYMPGSDPKLKDEVLVFSAHYDHIGMLPEGTPGDRINNGADDDGSGTTGILEIARAFAQAKKDGKGPRRTLLFLGNVGEEKGLLGSEYYSEHPVFPLANTVTDLNIDMIGRRDPAHKDSPDYCYLIGSDKLSTTLHKVSENANNTYTNLAIDYKYNDPKDPERIYYRSDHYNFAKHNVPIVFYFDGVHEDYHRVSDEVSKIDFPLLVKRAQLVFFTGWDLANRDIRPAVDVTNDMPSSR</sequence>
<gene>
    <name evidence="3" type="ORF">HH214_11615</name>
</gene>
<dbReference type="EMBL" id="CP051682">
    <property type="protein sequence ID" value="QJD96474.1"/>
    <property type="molecule type" value="Genomic_DNA"/>
</dbReference>
<dbReference type="RefSeq" id="WP_169607834.1">
    <property type="nucleotide sequence ID" value="NZ_CP051682.1"/>
</dbReference>
<feature type="chain" id="PRO_5029877234" evidence="1">
    <location>
        <begin position="20"/>
        <end position="518"/>
    </location>
</feature>
<evidence type="ECO:0000259" key="2">
    <source>
        <dbReference type="Pfam" id="PF04389"/>
    </source>
</evidence>
<accession>A0A7L5E457</accession>
<dbReference type="Proteomes" id="UP000503278">
    <property type="component" value="Chromosome"/>
</dbReference>
<evidence type="ECO:0000313" key="3">
    <source>
        <dbReference type="EMBL" id="QJD96474.1"/>
    </source>
</evidence>
<dbReference type="PANTHER" id="PTHR12147">
    <property type="entry name" value="METALLOPEPTIDASE M28 FAMILY MEMBER"/>
    <property type="match status" value="1"/>
</dbReference>
<dbReference type="InterPro" id="IPR007484">
    <property type="entry name" value="Peptidase_M28"/>
</dbReference>
<keyword evidence="4" id="KW-1185">Reference proteome</keyword>
<evidence type="ECO:0000313" key="4">
    <source>
        <dbReference type="Proteomes" id="UP000503278"/>
    </source>
</evidence>
<organism evidence="3 4">
    <name type="scientific">Mucilaginibacter robiniae</name>
    <dbReference type="NCBI Taxonomy" id="2728022"/>
    <lineage>
        <taxon>Bacteria</taxon>
        <taxon>Pseudomonadati</taxon>
        <taxon>Bacteroidota</taxon>
        <taxon>Sphingobacteriia</taxon>
        <taxon>Sphingobacteriales</taxon>
        <taxon>Sphingobacteriaceae</taxon>
        <taxon>Mucilaginibacter</taxon>
    </lineage>
</organism>
<dbReference type="Pfam" id="PF04389">
    <property type="entry name" value="Peptidase_M28"/>
    <property type="match status" value="1"/>
</dbReference>
<feature type="domain" description="Peptidase M28" evidence="2">
    <location>
        <begin position="278"/>
        <end position="492"/>
    </location>
</feature>
<evidence type="ECO:0000256" key="1">
    <source>
        <dbReference type="SAM" id="SignalP"/>
    </source>
</evidence>
<feature type="signal peptide" evidence="1">
    <location>
        <begin position="1"/>
        <end position="19"/>
    </location>
</feature>
<dbReference type="GO" id="GO:0008235">
    <property type="term" value="F:metalloexopeptidase activity"/>
    <property type="evidence" value="ECO:0007669"/>
    <property type="project" value="InterPro"/>
</dbReference>
<protein>
    <submittedName>
        <fullName evidence="3">M28 family peptidase</fullName>
    </submittedName>
</protein>
<keyword evidence="1" id="KW-0732">Signal</keyword>
<dbReference type="SUPFAM" id="SSF53187">
    <property type="entry name" value="Zn-dependent exopeptidases"/>
    <property type="match status" value="1"/>
</dbReference>
<dbReference type="InterPro" id="IPR045175">
    <property type="entry name" value="M28_fam"/>
</dbReference>